<proteinExistence type="inferred from homology"/>
<dbReference type="Pfam" id="PF00984">
    <property type="entry name" value="UDPG_MGDP_dh"/>
    <property type="match status" value="1"/>
</dbReference>
<organism evidence="5 6">
    <name type="scientific">Candidatus Liptonbacteria bacterium RIFCSPLOWO2_12_FULL_60_15</name>
    <dbReference type="NCBI Taxonomy" id="1798653"/>
    <lineage>
        <taxon>Bacteria</taxon>
        <taxon>Candidatus Liptoniibacteriota</taxon>
    </lineage>
</organism>
<dbReference type="AlphaFoldDB" id="A0A1G2CLI2"/>
<comment type="similarity">
    <text evidence="1">Belongs to the UDP-glucose/GDP-mannose dehydrogenase family.</text>
</comment>
<feature type="domain" description="UDP-glucose/GDP-mannose dehydrogenase dimerisation" evidence="3">
    <location>
        <begin position="162"/>
        <end position="256"/>
    </location>
</feature>
<protein>
    <recommendedName>
        <fullName evidence="7">UDP-glucose 6-dehydrogenase</fullName>
    </recommendedName>
</protein>
<dbReference type="InterPro" id="IPR001732">
    <property type="entry name" value="UDP-Glc/GDP-Man_DH_N"/>
</dbReference>
<dbReference type="Pfam" id="PF00535">
    <property type="entry name" value="Glycos_transf_2"/>
    <property type="match status" value="1"/>
</dbReference>
<accession>A0A1G2CLI2</accession>
<dbReference type="CDD" id="cd00761">
    <property type="entry name" value="Glyco_tranf_GTA_type"/>
    <property type="match status" value="1"/>
</dbReference>
<dbReference type="PANTHER" id="PTHR43750:SF3">
    <property type="entry name" value="UDP-GLUCOSE 6-DEHYDROGENASE TUAD"/>
    <property type="match status" value="1"/>
</dbReference>
<reference evidence="5 6" key="1">
    <citation type="journal article" date="2016" name="Nat. Commun.">
        <title>Thousands of microbial genomes shed light on interconnected biogeochemical processes in an aquifer system.</title>
        <authorList>
            <person name="Anantharaman K."/>
            <person name="Brown C.T."/>
            <person name="Hug L.A."/>
            <person name="Sharon I."/>
            <person name="Castelle C.J."/>
            <person name="Probst A.J."/>
            <person name="Thomas B.C."/>
            <person name="Singh A."/>
            <person name="Wilkins M.J."/>
            <person name="Karaoz U."/>
            <person name="Brodie E.L."/>
            <person name="Williams K.H."/>
            <person name="Hubbard S.S."/>
            <person name="Banfield J.F."/>
        </authorList>
    </citation>
    <scope>NUCLEOTIDE SEQUENCE [LARGE SCALE GENOMIC DNA]</scope>
</reference>
<gene>
    <name evidence="5" type="ORF">A3G64_01585</name>
</gene>
<dbReference type="GO" id="GO:0051287">
    <property type="term" value="F:NAD binding"/>
    <property type="evidence" value="ECO:0007669"/>
    <property type="project" value="InterPro"/>
</dbReference>
<dbReference type="Gene3D" id="1.10.1040.10">
    <property type="entry name" value="N-(1-d-carboxylethyl)-l-norvaline Dehydrogenase, domain 2"/>
    <property type="match status" value="1"/>
</dbReference>
<dbReference type="EMBL" id="MHLD01000043">
    <property type="protein sequence ID" value="OGZ01521.1"/>
    <property type="molecule type" value="Genomic_DNA"/>
</dbReference>
<dbReference type="SUPFAM" id="SSF51735">
    <property type="entry name" value="NAD(P)-binding Rossmann-fold domains"/>
    <property type="match status" value="1"/>
</dbReference>
<feature type="domain" description="UDP-glucose/GDP-mannose dehydrogenase N-terminal" evidence="4">
    <location>
        <begin position="45"/>
        <end position="141"/>
    </location>
</feature>
<dbReference type="PANTHER" id="PTHR43750">
    <property type="entry name" value="UDP-GLUCOSE 6-DEHYDROGENASE TUAD"/>
    <property type="match status" value="1"/>
</dbReference>
<evidence type="ECO:0000259" key="3">
    <source>
        <dbReference type="Pfam" id="PF00984"/>
    </source>
</evidence>
<dbReference type="Proteomes" id="UP000179281">
    <property type="component" value="Unassembled WGS sequence"/>
</dbReference>
<evidence type="ECO:0008006" key="7">
    <source>
        <dbReference type="Google" id="ProtNLM"/>
    </source>
</evidence>
<evidence type="ECO:0000259" key="4">
    <source>
        <dbReference type="Pfam" id="PF03721"/>
    </source>
</evidence>
<dbReference type="InterPro" id="IPR036291">
    <property type="entry name" value="NAD(P)-bd_dom_sf"/>
</dbReference>
<dbReference type="InterPro" id="IPR001173">
    <property type="entry name" value="Glyco_trans_2-like"/>
</dbReference>
<dbReference type="Gene3D" id="3.40.50.720">
    <property type="entry name" value="NAD(P)-binding Rossmann-like Domain"/>
    <property type="match status" value="1"/>
</dbReference>
<dbReference type="STRING" id="1798653.A3G64_01585"/>
<dbReference type="SUPFAM" id="SSF48179">
    <property type="entry name" value="6-phosphogluconate dehydrogenase C-terminal domain-like"/>
    <property type="match status" value="1"/>
</dbReference>
<dbReference type="InterPro" id="IPR013328">
    <property type="entry name" value="6PGD_dom2"/>
</dbReference>
<dbReference type="SUPFAM" id="SSF53448">
    <property type="entry name" value="Nucleotide-diphospho-sugar transferases"/>
    <property type="match status" value="1"/>
</dbReference>
<dbReference type="Gene3D" id="3.90.550.10">
    <property type="entry name" value="Spore Coat Polysaccharide Biosynthesis Protein SpsA, Chain A"/>
    <property type="match status" value="1"/>
</dbReference>
<name>A0A1G2CLI2_9BACT</name>
<dbReference type="GO" id="GO:0016616">
    <property type="term" value="F:oxidoreductase activity, acting on the CH-OH group of donors, NAD or NADP as acceptor"/>
    <property type="evidence" value="ECO:0007669"/>
    <property type="project" value="InterPro"/>
</dbReference>
<dbReference type="Pfam" id="PF03721">
    <property type="entry name" value="UDPG_MGDP_dh_N"/>
    <property type="match status" value="1"/>
</dbReference>
<sequence>MKEKVGVVGLGYVGGAVHHWFDHFCLDRVELFSYDKYKQIGSVSDVNRADIVFICVPTPYHEDGRGYDDSAIRESLSILTGSKIVVIKSTILPGSTERFQKEFPQHKITFNPEFLVAKTAVEDFLHPQRQILGVTAESKAEAERVLALLPFAPFARIMSATEAETVKYFGNVFLATKVIFANQMYDICEKLGIRYDAVKEGAAADPRIGASHLDVLHDGYRGYGGACLPKDTKALIDFAKSAGVDFGLIKKVDEINCALTGGASRSLVSVIITTFNRPAYLREAMAGALNQDYRNFELIVVDDASGPETRQAVESFRDPRIRYVRNDRNLGSAESLNRGLRAAAGTYVAILDDDDLWLSEGKLSRQVAFLEANPDYVLVGTNVVVVDFETGKEMVRSRASSNDEDIKKNFLLANPIAHSSALYRREAAMQAGGYDVLLERGKDYDLWLKLARKGKVTVLPDYFLKYREVPVGGKARNALAMRAKDAKFKLKVVWRHRREYPHAPRALATELCRLGLFVALMRFPLVARKLVSLRDVFAPAR</sequence>
<dbReference type="InterPro" id="IPR008927">
    <property type="entry name" value="6-PGluconate_DH-like_C_sf"/>
</dbReference>
<evidence type="ECO:0000256" key="1">
    <source>
        <dbReference type="ARBA" id="ARBA00006601"/>
    </source>
</evidence>
<evidence type="ECO:0000313" key="5">
    <source>
        <dbReference type="EMBL" id="OGZ01521.1"/>
    </source>
</evidence>
<evidence type="ECO:0000259" key="2">
    <source>
        <dbReference type="Pfam" id="PF00535"/>
    </source>
</evidence>
<dbReference type="InterPro" id="IPR029044">
    <property type="entry name" value="Nucleotide-diphossugar_trans"/>
</dbReference>
<dbReference type="InterPro" id="IPR014026">
    <property type="entry name" value="UDP-Glc/GDP-Man_DH_dimer"/>
</dbReference>
<evidence type="ECO:0000313" key="6">
    <source>
        <dbReference type="Proteomes" id="UP000179281"/>
    </source>
</evidence>
<feature type="domain" description="Glycosyltransferase 2-like" evidence="2">
    <location>
        <begin position="269"/>
        <end position="428"/>
    </location>
</feature>
<comment type="caution">
    <text evidence="5">The sequence shown here is derived from an EMBL/GenBank/DDBJ whole genome shotgun (WGS) entry which is preliminary data.</text>
</comment>